<reference evidence="1" key="1">
    <citation type="submission" date="2024-01" db="EMBL/GenBank/DDBJ databases">
        <title>The diversity of rhizobia nodulating Mimosa spp. in eleven states of Brazil covering several biomes is determined by host plant, location, and edaphic factors.</title>
        <authorList>
            <person name="Rouws L."/>
            <person name="Barauna A."/>
            <person name="Beukes C."/>
            <person name="De Faria S.M."/>
            <person name="Gross E."/>
            <person name="Dos Reis Junior F.B."/>
            <person name="Simon M."/>
            <person name="Maluk M."/>
            <person name="Odee D.W."/>
            <person name="Kenicer G."/>
            <person name="Young J.P.W."/>
            <person name="Reis V.M."/>
            <person name="Zilli J."/>
            <person name="James E.K."/>
        </authorList>
    </citation>
    <scope>NUCLEOTIDE SEQUENCE</scope>
    <source>
        <strain evidence="1">JPY452</strain>
    </source>
</reference>
<accession>A0ACC6RM45</accession>
<name>A0ACC6RM45_9BURK</name>
<evidence type="ECO:0000313" key="1">
    <source>
        <dbReference type="EMBL" id="MEM5402622.1"/>
    </source>
</evidence>
<comment type="caution">
    <text evidence="1">The sequence shown here is derived from an EMBL/GenBank/DDBJ whole genome shotgun (WGS) entry which is preliminary data.</text>
</comment>
<dbReference type="EMBL" id="JAYMRU010000015">
    <property type="protein sequence ID" value="MEM5402622.1"/>
    <property type="molecule type" value="Genomic_DNA"/>
</dbReference>
<dbReference type="Proteomes" id="UP001392318">
    <property type="component" value="Unassembled WGS sequence"/>
</dbReference>
<sequence>MSPTPNSLPHSAFDTGVLPRHQQFSAWREAVSVIFDTQTAESRDAGFGTA</sequence>
<proteinExistence type="predicted"/>
<keyword evidence="2" id="KW-1185">Reference proteome</keyword>
<evidence type="ECO:0000313" key="2">
    <source>
        <dbReference type="Proteomes" id="UP001392318"/>
    </source>
</evidence>
<organism evidence="1 2">
    <name type="scientific">Paraburkholderia unamae</name>
    <dbReference type="NCBI Taxonomy" id="219649"/>
    <lineage>
        <taxon>Bacteria</taxon>
        <taxon>Pseudomonadati</taxon>
        <taxon>Pseudomonadota</taxon>
        <taxon>Betaproteobacteria</taxon>
        <taxon>Burkholderiales</taxon>
        <taxon>Burkholderiaceae</taxon>
        <taxon>Paraburkholderia</taxon>
    </lineage>
</organism>
<protein>
    <submittedName>
        <fullName evidence="1">Uncharacterized protein</fullName>
    </submittedName>
</protein>
<gene>
    <name evidence="1" type="ORF">VSR83_21385</name>
</gene>